<evidence type="ECO:0000256" key="3">
    <source>
        <dbReference type="ARBA" id="ARBA00022737"/>
    </source>
</evidence>
<dbReference type="InterPro" id="IPR036322">
    <property type="entry name" value="WD40_repeat_dom_sf"/>
</dbReference>
<feature type="repeat" description="WD" evidence="5">
    <location>
        <begin position="267"/>
        <end position="298"/>
    </location>
</feature>
<dbReference type="OrthoDB" id="189968at2759"/>
<feature type="compositionally biased region" description="Basic residues" evidence="6">
    <location>
        <begin position="634"/>
        <end position="644"/>
    </location>
</feature>
<reference evidence="7 8" key="1">
    <citation type="journal article" date="2018" name="BMC Genomics">
        <title>Genomic comparison of Trypanosoma conorhini and Trypanosoma rangeli to Trypanosoma cruzi strains of high and low virulence.</title>
        <authorList>
            <person name="Bradwell K.R."/>
            <person name="Koparde V.N."/>
            <person name="Matveyev A.V."/>
            <person name="Serrano M.G."/>
            <person name="Alves J.M."/>
            <person name="Parikh H."/>
            <person name="Huang B."/>
            <person name="Lee V."/>
            <person name="Espinosa-Alvarez O."/>
            <person name="Ortiz P.A."/>
            <person name="Costa-Martins A.G."/>
            <person name="Teixeira M.M."/>
            <person name="Buck G.A."/>
        </authorList>
    </citation>
    <scope>NUCLEOTIDE SEQUENCE [LARGE SCALE GENOMIC DNA]</scope>
    <source>
        <strain evidence="7 8">AM80</strain>
    </source>
</reference>
<evidence type="ECO:0000256" key="1">
    <source>
        <dbReference type="ARBA" id="ARBA00004123"/>
    </source>
</evidence>
<name>A0A3S5IQN4_TRYRA</name>
<keyword evidence="2 5" id="KW-0853">WD repeat</keyword>
<dbReference type="GeneID" id="40330975"/>
<feature type="compositionally biased region" description="Basic residues" evidence="6">
    <location>
        <begin position="691"/>
        <end position="705"/>
    </location>
</feature>
<evidence type="ECO:0000313" key="8">
    <source>
        <dbReference type="Proteomes" id="UP000283634"/>
    </source>
</evidence>
<dbReference type="InterPro" id="IPR015943">
    <property type="entry name" value="WD40/YVTN_repeat-like_dom_sf"/>
</dbReference>
<comment type="subcellular location">
    <subcellularLocation>
        <location evidence="1">Nucleus</location>
    </subcellularLocation>
</comment>
<feature type="repeat" description="WD" evidence="5">
    <location>
        <begin position="431"/>
        <end position="472"/>
    </location>
</feature>
<dbReference type="GO" id="GO:0032040">
    <property type="term" value="C:small-subunit processome"/>
    <property type="evidence" value="ECO:0007669"/>
    <property type="project" value="TreeGrafter"/>
</dbReference>
<dbReference type="RefSeq" id="XP_029236277.1">
    <property type="nucleotide sequence ID" value="XM_029383855.1"/>
</dbReference>
<evidence type="ECO:0000256" key="4">
    <source>
        <dbReference type="ARBA" id="ARBA00023242"/>
    </source>
</evidence>
<gene>
    <name evidence="7" type="ORF">TraAM80_07042</name>
</gene>
<feature type="region of interest" description="Disordered" evidence="6">
    <location>
        <begin position="567"/>
        <end position="705"/>
    </location>
</feature>
<dbReference type="Proteomes" id="UP000283634">
    <property type="component" value="Unassembled WGS sequence"/>
</dbReference>
<proteinExistence type="predicted"/>
<dbReference type="VEuPathDB" id="TriTrypDB:TRSC58_03570"/>
<dbReference type="OMA" id="IAHNCNS"/>
<dbReference type="EMBL" id="MKGL01000279">
    <property type="protein sequence ID" value="RNF01342.1"/>
    <property type="molecule type" value="Genomic_DNA"/>
</dbReference>
<protein>
    <submittedName>
        <fullName evidence="7">Ribosomal rRNA-processing protein 9</fullName>
    </submittedName>
</protein>
<sequence>MLAKKRAERRNAIAATASAQRKRELKQLRGKAAGAKADGTERPGRVGKRQRTSNEAEDHAVDAAVALVENPADMLRAIGDHVNTRLQELEFDDDLDADLFDEQQRQLREEAAIAAGTKSRVLSTSIAKFLRRQEETVADDAGSAVTASAKMVRIRHNSNAVTAVCGLGADLVVLGDKSGAIYMAELNGGPSPPLSPNSSQKMLLSPFLPAAVLSIAVSDTRDVRPSQRALFERSTVDTSVTSYIAAGAADGTISVWVTSTRKHMGFLSMHRSAVTGLAFRHDTLYSCSNDETLRVWSVPQMICQDKLFGHQGRVLGIHCLKRERCATVGEDGTMRFWKVDAATQQEFATSSHFGVKVVLECVTMVNDNVVLCGAANGALLLFDVNRRKPLAVQEAAHGYGFVGDGTGLEKAVVAAQQEQASDASEQAREVRRQNANPITSVASIPHADVAASASYDGNVRLWRIVTPEVGRKSAATADHTECVAATATTFECLASIPVGAIVTSLFFTPSGDALLVGCSKEPRLGRWVVQRSALNAAYVIPLDDARLRASASCAAVEHIPALLYGFDDEEAGSDKEGENDVAGSEDPMDGESAPQANDGSDDGSNGENGLFTLGEDGQMQFSAPAEADVAGKKMALRKKKKKIEAKRESKASTHGAGDGNDKKGRPARVTKLTRATEQQQQQQPAGEPPKKLKKKKGANFKVVKK</sequence>
<dbReference type="SMART" id="SM00320">
    <property type="entry name" value="WD40"/>
    <property type="match status" value="6"/>
</dbReference>
<dbReference type="Gene3D" id="2.130.10.10">
    <property type="entry name" value="YVTN repeat-like/Quinoprotein amine dehydrogenase"/>
    <property type="match status" value="1"/>
</dbReference>
<comment type="caution">
    <text evidence="7">The sequence shown here is derived from an EMBL/GenBank/DDBJ whole genome shotgun (WGS) entry which is preliminary data.</text>
</comment>
<evidence type="ECO:0000256" key="5">
    <source>
        <dbReference type="PROSITE-ProRule" id="PRU00221"/>
    </source>
</evidence>
<keyword evidence="3" id="KW-0677">Repeat</keyword>
<evidence type="ECO:0000313" key="7">
    <source>
        <dbReference type="EMBL" id="RNF01342.1"/>
    </source>
</evidence>
<dbReference type="AlphaFoldDB" id="A0A3S5IQN4"/>
<evidence type="ECO:0000256" key="6">
    <source>
        <dbReference type="SAM" id="MobiDB-lite"/>
    </source>
</evidence>
<accession>A0A3S5IQN4</accession>
<feature type="region of interest" description="Disordered" evidence="6">
    <location>
        <begin position="1"/>
        <end position="57"/>
    </location>
</feature>
<organism evidence="7 8">
    <name type="scientific">Trypanosoma rangeli</name>
    <dbReference type="NCBI Taxonomy" id="5698"/>
    <lineage>
        <taxon>Eukaryota</taxon>
        <taxon>Discoba</taxon>
        <taxon>Euglenozoa</taxon>
        <taxon>Kinetoplastea</taxon>
        <taxon>Metakinetoplastina</taxon>
        <taxon>Trypanosomatida</taxon>
        <taxon>Trypanosomatidae</taxon>
        <taxon>Trypanosoma</taxon>
        <taxon>Herpetosoma</taxon>
    </lineage>
</organism>
<dbReference type="InterPro" id="IPR001680">
    <property type="entry name" value="WD40_rpt"/>
</dbReference>
<dbReference type="InterPro" id="IPR039241">
    <property type="entry name" value="Rrp9-like"/>
</dbReference>
<keyword evidence="4" id="KW-0539">Nucleus</keyword>
<keyword evidence="8" id="KW-1185">Reference proteome</keyword>
<dbReference type="PROSITE" id="PS50294">
    <property type="entry name" value="WD_REPEATS_REGION"/>
    <property type="match status" value="1"/>
</dbReference>
<dbReference type="PROSITE" id="PS50082">
    <property type="entry name" value="WD_REPEATS_2"/>
    <property type="match status" value="2"/>
</dbReference>
<dbReference type="PANTHER" id="PTHR19865:SF0">
    <property type="entry name" value="U3 SMALL NUCLEOLAR RNA-INTERACTING PROTEIN 2"/>
    <property type="match status" value="1"/>
</dbReference>
<dbReference type="SUPFAM" id="SSF50978">
    <property type="entry name" value="WD40 repeat-like"/>
    <property type="match status" value="1"/>
</dbReference>
<evidence type="ECO:0000256" key="2">
    <source>
        <dbReference type="ARBA" id="ARBA00022574"/>
    </source>
</evidence>
<dbReference type="PANTHER" id="PTHR19865">
    <property type="entry name" value="U3 SMALL NUCLEOLAR RNA INTERACTING PROTEIN 2"/>
    <property type="match status" value="1"/>
</dbReference>
<dbReference type="GO" id="GO:0034511">
    <property type="term" value="F:U3 snoRNA binding"/>
    <property type="evidence" value="ECO:0007669"/>
    <property type="project" value="InterPro"/>
</dbReference>
<dbReference type="Pfam" id="PF00400">
    <property type="entry name" value="WD40"/>
    <property type="match status" value="2"/>
</dbReference>